<gene>
    <name evidence="1" type="ORF">B0I35DRAFT_482630</name>
</gene>
<sequence>METPKVIQDKHAISVVLWGGNNPQDPLADPAGHMALAVHADISQPVTCHLHHARCPDQVRFIYESRPSQRFAADPAPRGRCELRGGLSADDARAANEVLARFGADEAWLPFYGEGNCHNWTAAAVRALESAGLAESGDGAAWEALIGRGPRAMQRSWVEERGGGILSSGTGNATSIKDRVNVLQKLLGGESR</sequence>
<comment type="caution">
    <text evidence="1">The sequence shown here is derived from an EMBL/GenBank/DDBJ whole genome shotgun (WGS) entry which is preliminary data.</text>
</comment>
<accession>A0A8K0SHH9</accession>
<evidence type="ECO:0000313" key="2">
    <source>
        <dbReference type="Proteomes" id="UP000813444"/>
    </source>
</evidence>
<name>A0A8K0SHH9_9HYPO</name>
<dbReference type="Pfam" id="PF20174">
    <property type="entry name" value="DUF6540"/>
    <property type="match status" value="1"/>
</dbReference>
<proteinExistence type="predicted"/>
<evidence type="ECO:0000313" key="1">
    <source>
        <dbReference type="EMBL" id="KAH7309905.1"/>
    </source>
</evidence>
<dbReference type="Proteomes" id="UP000813444">
    <property type="component" value="Unassembled WGS sequence"/>
</dbReference>
<dbReference type="AlphaFoldDB" id="A0A8K0SHH9"/>
<dbReference type="OrthoDB" id="4412761at2759"/>
<dbReference type="InterPro" id="IPR046670">
    <property type="entry name" value="DUF6540"/>
</dbReference>
<reference evidence="1" key="1">
    <citation type="journal article" date="2021" name="Nat. Commun.">
        <title>Genetic determinants of endophytism in the Arabidopsis root mycobiome.</title>
        <authorList>
            <person name="Mesny F."/>
            <person name="Miyauchi S."/>
            <person name="Thiergart T."/>
            <person name="Pickel B."/>
            <person name="Atanasova L."/>
            <person name="Karlsson M."/>
            <person name="Huettel B."/>
            <person name="Barry K.W."/>
            <person name="Haridas S."/>
            <person name="Chen C."/>
            <person name="Bauer D."/>
            <person name="Andreopoulos W."/>
            <person name="Pangilinan J."/>
            <person name="LaButti K."/>
            <person name="Riley R."/>
            <person name="Lipzen A."/>
            <person name="Clum A."/>
            <person name="Drula E."/>
            <person name="Henrissat B."/>
            <person name="Kohler A."/>
            <person name="Grigoriev I.V."/>
            <person name="Martin F.M."/>
            <person name="Hacquard S."/>
        </authorList>
    </citation>
    <scope>NUCLEOTIDE SEQUENCE</scope>
    <source>
        <strain evidence="1">MPI-CAGE-CH-0235</strain>
    </source>
</reference>
<dbReference type="EMBL" id="JAGPNK010000013">
    <property type="protein sequence ID" value="KAH7309905.1"/>
    <property type="molecule type" value="Genomic_DNA"/>
</dbReference>
<keyword evidence="2" id="KW-1185">Reference proteome</keyword>
<protein>
    <submittedName>
        <fullName evidence="1">Uncharacterized protein</fullName>
    </submittedName>
</protein>
<organism evidence="1 2">
    <name type="scientific">Stachybotrys elegans</name>
    <dbReference type="NCBI Taxonomy" id="80388"/>
    <lineage>
        <taxon>Eukaryota</taxon>
        <taxon>Fungi</taxon>
        <taxon>Dikarya</taxon>
        <taxon>Ascomycota</taxon>
        <taxon>Pezizomycotina</taxon>
        <taxon>Sordariomycetes</taxon>
        <taxon>Hypocreomycetidae</taxon>
        <taxon>Hypocreales</taxon>
        <taxon>Stachybotryaceae</taxon>
        <taxon>Stachybotrys</taxon>
    </lineage>
</organism>